<evidence type="ECO:0000313" key="2">
    <source>
        <dbReference type="Proteomes" id="UP000274822"/>
    </source>
</evidence>
<dbReference type="AlphaFoldDB" id="A0A433QPX2"/>
<reference evidence="1 2" key="1">
    <citation type="journal article" date="2018" name="New Phytol.">
        <title>Phylogenomics of Endogonaceae and evolution of mycorrhizas within Mucoromycota.</title>
        <authorList>
            <person name="Chang Y."/>
            <person name="Desiro A."/>
            <person name="Na H."/>
            <person name="Sandor L."/>
            <person name="Lipzen A."/>
            <person name="Clum A."/>
            <person name="Barry K."/>
            <person name="Grigoriev I.V."/>
            <person name="Martin F.M."/>
            <person name="Stajich J.E."/>
            <person name="Smith M.E."/>
            <person name="Bonito G."/>
            <person name="Spatafora J.W."/>
        </authorList>
    </citation>
    <scope>NUCLEOTIDE SEQUENCE [LARGE SCALE GENOMIC DNA]</scope>
    <source>
        <strain evidence="1 2">AD002</strain>
    </source>
</reference>
<dbReference type="InterPro" id="IPR019711">
    <property type="entry name" value="ATP_synth_F0_suH"/>
</dbReference>
<dbReference type="PANTHER" id="PTHR28207:SF1">
    <property type="entry name" value="ATP SYNTHASE SUBUNIT H, MITOCHONDRIAL"/>
    <property type="match status" value="1"/>
</dbReference>
<accession>A0A433QPX2</accession>
<sequence length="121" mass="13413">MSFLATRFLARSALIVTPVVRSAVRPTVPVMALRNFTAPSAPARKDVVQDLYIKELKNYKPVEEKTIEAGQVKDLHLPLPPPVPDVKEDLSAELATYDAEDVEELAVEDSLLEEDVEEEIA</sequence>
<comment type="caution">
    <text evidence="1">The sequence shown here is derived from an EMBL/GenBank/DDBJ whole genome shotgun (WGS) entry which is preliminary data.</text>
</comment>
<dbReference type="Proteomes" id="UP000274822">
    <property type="component" value="Unassembled WGS sequence"/>
</dbReference>
<protein>
    <submittedName>
        <fullName evidence="1">ATP synthase complex subunit H-domain-containing protein</fullName>
    </submittedName>
</protein>
<organism evidence="1 2">
    <name type="scientific">Jimgerdemannia flammicorona</name>
    <dbReference type="NCBI Taxonomy" id="994334"/>
    <lineage>
        <taxon>Eukaryota</taxon>
        <taxon>Fungi</taxon>
        <taxon>Fungi incertae sedis</taxon>
        <taxon>Mucoromycota</taxon>
        <taxon>Mucoromycotina</taxon>
        <taxon>Endogonomycetes</taxon>
        <taxon>Endogonales</taxon>
        <taxon>Endogonaceae</taxon>
        <taxon>Jimgerdemannia</taxon>
    </lineage>
</organism>
<dbReference type="PANTHER" id="PTHR28207">
    <property type="entry name" value="ATP SYNTHASE SUBUNIT H, MITOCHONDRIAL"/>
    <property type="match status" value="1"/>
</dbReference>
<dbReference type="EMBL" id="RBNJ01002560">
    <property type="protein sequence ID" value="RUS31832.1"/>
    <property type="molecule type" value="Genomic_DNA"/>
</dbReference>
<proteinExistence type="predicted"/>
<keyword evidence="2" id="KW-1185">Reference proteome</keyword>
<name>A0A433QPX2_9FUNG</name>
<gene>
    <name evidence="1" type="ORF">BC938DRAFT_476961</name>
</gene>
<evidence type="ECO:0000313" key="1">
    <source>
        <dbReference type="EMBL" id="RUS31832.1"/>
    </source>
</evidence>
<dbReference type="GO" id="GO:0046933">
    <property type="term" value="F:proton-transporting ATP synthase activity, rotational mechanism"/>
    <property type="evidence" value="ECO:0007669"/>
    <property type="project" value="TreeGrafter"/>
</dbReference>
<dbReference type="Pfam" id="PF10775">
    <property type="entry name" value="ATP_sub_h"/>
    <property type="match status" value="1"/>
</dbReference>